<accession>A0A427XM80</accession>
<dbReference type="SUPFAM" id="SSF48371">
    <property type="entry name" value="ARM repeat"/>
    <property type="match status" value="6"/>
</dbReference>
<dbReference type="InterPro" id="IPR011990">
    <property type="entry name" value="TPR-like_helical_dom_sf"/>
</dbReference>
<keyword evidence="2" id="KW-0677">Repeat</keyword>
<dbReference type="FunFam" id="1.25.40.10:FF:000002">
    <property type="entry name" value="Clathrin heavy chain"/>
    <property type="match status" value="1"/>
</dbReference>
<evidence type="ECO:0000259" key="8">
    <source>
        <dbReference type="Pfam" id="PF09268"/>
    </source>
</evidence>
<dbReference type="Pfam" id="PF01394">
    <property type="entry name" value="Clathrin_propel"/>
    <property type="match status" value="3"/>
</dbReference>
<evidence type="ECO:0000256" key="5">
    <source>
        <dbReference type="ARBA" id="ARBA00023329"/>
    </source>
</evidence>
<dbReference type="PANTHER" id="PTHR10292">
    <property type="entry name" value="CLATHRIN HEAVY CHAIN RELATED"/>
    <property type="match status" value="1"/>
</dbReference>
<keyword evidence="5 6" id="KW-0968">Cytoplasmic vesicle</keyword>
<evidence type="ECO:0000256" key="6">
    <source>
        <dbReference type="PIRNR" id="PIRNR002290"/>
    </source>
</evidence>
<feature type="repeat" description="CHCR" evidence="7">
    <location>
        <begin position="695"/>
        <end position="837"/>
    </location>
</feature>
<dbReference type="GO" id="GO:0071439">
    <property type="term" value="C:clathrin complex"/>
    <property type="evidence" value="ECO:0007669"/>
    <property type="project" value="InterPro"/>
</dbReference>
<dbReference type="Gene3D" id="2.130.10.110">
    <property type="entry name" value="Clathrin heavy-chain terminal domain"/>
    <property type="match status" value="1"/>
</dbReference>
<feature type="repeat" description="CHCR" evidence="7">
    <location>
        <begin position="988"/>
        <end position="1133"/>
    </location>
</feature>
<evidence type="ECO:0000256" key="7">
    <source>
        <dbReference type="PROSITE-ProRule" id="PRU01006"/>
    </source>
</evidence>
<comment type="similarity">
    <text evidence="1 6">Belongs to the clathrin heavy chain family.</text>
</comment>
<dbReference type="InterPro" id="IPR016341">
    <property type="entry name" value="Clathrin_heavy_chain"/>
</dbReference>
<dbReference type="GO" id="GO:0006898">
    <property type="term" value="P:receptor-mediated endocytosis"/>
    <property type="evidence" value="ECO:0007669"/>
    <property type="project" value="TreeGrafter"/>
</dbReference>
<dbReference type="PROSITE" id="PS50236">
    <property type="entry name" value="CHCR"/>
    <property type="match status" value="7"/>
</dbReference>
<keyword evidence="10" id="KW-1185">Reference proteome</keyword>
<dbReference type="FunFam" id="1.25.40.10:FF:000001">
    <property type="entry name" value="Clathrin heavy chain"/>
    <property type="match status" value="1"/>
</dbReference>
<evidence type="ECO:0000313" key="10">
    <source>
        <dbReference type="Proteomes" id="UP000279236"/>
    </source>
</evidence>
<dbReference type="PANTHER" id="PTHR10292:SF1">
    <property type="entry name" value="CLATHRIN HEAVY CHAIN"/>
    <property type="match status" value="1"/>
</dbReference>
<evidence type="ECO:0000256" key="2">
    <source>
        <dbReference type="ARBA" id="ARBA00022737"/>
    </source>
</evidence>
<dbReference type="GO" id="GO:0032051">
    <property type="term" value="F:clathrin light chain binding"/>
    <property type="evidence" value="ECO:0007669"/>
    <property type="project" value="InterPro"/>
</dbReference>
<dbReference type="PIRSF" id="PIRSF002290">
    <property type="entry name" value="Clathrin_H_chain"/>
    <property type="match status" value="1"/>
</dbReference>
<keyword evidence="4 6" id="KW-0168">Coated pit</keyword>
<organism evidence="9 10">
    <name type="scientific">Apiotrichum porosum</name>
    <dbReference type="NCBI Taxonomy" id="105984"/>
    <lineage>
        <taxon>Eukaryota</taxon>
        <taxon>Fungi</taxon>
        <taxon>Dikarya</taxon>
        <taxon>Basidiomycota</taxon>
        <taxon>Agaricomycotina</taxon>
        <taxon>Tremellomycetes</taxon>
        <taxon>Trichosporonales</taxon>
        <taxon>Trichosporonaceae</taxon>
        <taxon>Apiotrichum</taxon>
    </lineage>
</organism>
<dbReference type="GO" id="GO:0005198">
    <property type="term" value="F:structural molecule activity"/>
    <property type="evidence" value="ECO:0007669"/>
    <property type="project" value="InterPro"/>
</dbReference>
<dbReference type="InterPro" id="IPR022365">
    <property type="entry name" value="Clathrin_H-chain_propeller_rpt"/>
</dbReference>
<dbReference type="InterPro" id="IPR000547">
    <property type="entry name" value="Clathrin_H-chain/VPS_repeat"/>
</dbReference>
<dbReference type="FunFam" id="1.25.40.10:FF:000082">
    <property type="entry name" value="Clathrin heavy chain"/>
    <property type="match status" value="1"/>
</dbReference>
<dbReference type="Gene3D" id="1.25.40.730">
    <property type="match status" value="1"/>
</dbReference>
<protein>
    <recommendedName>
        <fullName evidence="6">Clathrin heavy chain</fullName>
    </recommendedName>
</protein>
<gene>
    <name evidence="9" type="ORF">EHS24_009606</name>
</gene>
<proteinExistence type="inferred from homology"/>
<dbReference type="OrthoDB" id="2113814at2759"/>
<dbReference type="InterPro" id="IPR016025">
    <property type="entry name" value="Clathrin_H-chain_N"/>
</dbReference>
<comment type="subcellular location">
    <subcellularLocation>
        <location evidence="6">Cytoplasmic vesicle membrane</location>
        <topology evidence="6">Peripheral membrane protein</topology>
        <orientation evidence="6">Cytoplasmic side</orientation>
    </subcellularLocation>
    <subcellularLocation>
        <location evidence="6">Membrane</location>
        <location evidence="6">Coated pit</location>
        <topology evidence="6">Peripheral membrane protein</topology>
        <orientation evidence="6">Cytoplasmic side</orientation>
    </subcellularLocation>
</comment>
<reference evidence="9 10" key="1">
    <citation type="submission" date="2018-11" db="EMBL/GenBank/DDBJ databases">
        <title>Genome sequence of Apiotrichum porosum DSM 27194.</title>
        <authorList>
            <person name="Aliyu H."/>
            <person name="Gorte O."/>
            <person name="Ochsenreither K."/>
        </authorList>
    </citation>
    <scope>NUCLEOTIDE SEQUENCE [LARGE SCALE GENOMIC DNA]</scope>
    <source>
        <strain evidence="9 10">DSM 27194</strain>
    </source>
</reference>
<dbReference type="GO" id="GO:0030132">
    <property type="term" value="C:clathrin coat of coated pit"/>
    <property type="evidence" value="ECO:0007669"/>
    <property type="project" value="InterPro"/>
</dbReference>
<dbReference type="GO" id="GO:0030479">
    <property type="term" value="C:actin cortical patch"/>
    <property type="evidence" value="ECO:0007669"/>
    <property type="project" value="TreeGrafter"/>
</dbReference>
<dbReference type="Pfam" id="PF09268">
    <property type="entry name" value="Clathrin-link"/>
    <property type="match status" value="1"/>
</dbReference>
<dbReference type="SUPFAM" id="SSF50989">
    <property type="entry name" value="Clathrin heavy-chain terminal domain"/>
    <property type="match status" value="1"/>
</dbReference>
<dbReference type="InterPro" id="IPR055358">
    <property type="entry name" value="CHCR"/>
</dbReference>
<dbReference type="GeneID" id="39594149"/>
<evidence type="ECO:0000256" key="4">
    <source>
        <dbReference type="ARBA" id="ARBA00023176"/>
    </source>
</evidence>
<dbReference type="Pfam" id="PF13838">
    <property type="entry name" value="Clathrin_H_link"/>
    <property type="match status" value="1"/>
</dbReference>
<dbReference type="InterPro" id="IPR016024">
    <property type="entry name" value="ARM-type_fold"/>
</dbReference>
<feature type="domain" description="Clathrin heavy chain linker core motif" evidence="8">
    <location>
        <begin position="339"/>
        <end position="362"/>
    </location>
</feature>
<dbReference type="FunFam" id="1.25.40.10:FF:000005">
    <property type="entry name" value="Clathrin heavy chain"/>
    <property type="match status" value="1"/>
</dbReference>
<dbReference type="RefSeq" id="XP_028475047.1">
    <property type="nucleotide sequence ID" value="XM_028624879.1"/>
</dbReference>
<dbReference type="GO" id="GO:0005829">
    <property type="term" value="C:cytosol"/>
    <property type="evidence" value="ECO:0007669"/>
    <property type="project" value="GOC"/>
</dbReference>
<dbReference type="GO" id="GO:0006886">
    <property type="term" value="P:intracellular protein transport"/>
    <property type="evidence" value="ECO:0007669"/>
    <property type="project" value="UniProtKB-UniRule"/>
</dbReference>
<dbReference type="GO" id="GO:0030130">
    <property type="term" value="C:clathrin coat of trans-Golgi network vesicle"/>
    <property type="evidence" value="ECO:0007669"/>
    <property type="project" value="InterPro"/>
</dbReference>
<dbReference type="Proteomes" id="UP000279236">
    <property type="component" value="Unassembled WGS sequence"/>
</dbReference>
<name>A0A427XM80_9TREE</name>
<dbReference type="SMART" id="SM00299">
    <property type="entry name" value="CLH"/>
    <property type="match status" value="7"/>
</dbReference>
<dbReference type="InterPro" id="IPR015348">
    <property type="entry name" value="Clathrin_H-chain_linker_core"/>
</dbReference>
<dbReference type="STRING" id="105984.A0A427XM80"/>
<feature type="repeat" description="CHCR" evidence="7">
    <location>
        <begin position="546"/>
        <end position="692"/>
    </location>
</feature>
<comment type="caution">
    <text evidence="9">The sequence shown here is derived from an EMBL/GenBank/DDBJ whole genome shotgun (WGS) entry which is preliminary data.</text>
</comment>
<feature type="repeat" description="CHCR" evidence="7">
    <location>
        <begin position="1283"/>
        <end position="1428"/>
    </location>
</feature>
<sequence>MADKPIVFTEHVQLTALGIQPQSISFQSLTLESDHFICVRETVNDTNQVVIVDLADANNIMRRPITADSAIMHPKEKIMALKAGRQLQVFNLATKSKLGSHVMNEDVTFWAWINDTTLGMVTEHTVYHWKVMEGQAAPQKVFDRHASLAGNQIINYRISPDGQWLVLVGISSNPAAGQPGSNAFKIKGSMQLYSVERGVSQPIEGHAAAFTTVNVDGAANPTKLFAFAVRTGTGAKLHIVEIGHQAPNTPFAKKAVDVFFPPEATNDFPVAMQVSAKHGIIYLVTKFGFIHLYEVETGQCIYMNRISGETIFTTAPYEQLNGIIGVNRKGQVLSVSVDEDTIVPYIQQSLNNPELAIKLATRAGLPGADNMIMEQYQRYLQAGQYGEAAKIAANSPRGILRTPQTIETFKKLPNVPGTLSPILQYFGILLEKGELNKYESLELARPVIQQGKKQLLEKWLKENKLECSEELGDMVRTVDMNLALSVYLRANVPNKVVACFAELGQFDKIVLYSKKVGYTPDYANLLQHLVRINPDKGAEFATQLVNDESGPMVDLDRVVDIFMAQNMIQQCTSFLLDALKDNKPEQGALQTRLLEMNLVNAPQVADAILGNEMFTHYDRPRIANLAEKAGLVQRALEHYEDINDIKRVVVHTNLFNSDWLVNYFGRLTVEQSFESMREMLKSNMRQNLPIVIQIATKYSDLLGPVKLIELFEQFKSSEGLYYYLGSIVNLSEDPEVHFKYIQAATRTGQIREVERICRESNFYNPEKVKNFLKEAKLADQLPLIIVCDRFDFVHDLVLYLYQNGLTNFIEIYVQRVNSARTPQVIGGLLDVDCDEATIKNLLLSVTGAFPIEELVEEVEKRNRLKLILPWLQQKVEQGSTDHAVYNAIAKISIDSNNNPEAFLKENNLYDPAIVGKYCEKRDPYLAYIAYAKGFCDEELISVTNDNQMYKHQARYLVKRRDVDLWTQVLNPESIHRRSLIDQVIATAIPECTDPDDVSVTVKAFMHMELHGPLIELLEKIILEPSPFSDNKSLQSLMFLTAIRNDKGKVMGYINKLEGYDVETIAKVAIESGLYEEAFTIYQKHDMHAEAMNVLVEHMVSIDRGFAYANKINEPAVWSRLGKAQLDGLRIKDAIDSYIKAEDPSNFREVIEIANRAGKHDDLVRYLQMARKTAREPEIDTELAYAYAKTDRLHDMEEFLSMTNVADVLKVGEKCFEDELYQAAKLLFSAISNWARLATTLIYLGENQAAVDAARKAGNTQVWTQVHAACVDKKEFRLAQIAGLNLIVHAEELPGLLNLYERNGYFDEAISLLEGGLGLERAHMGIFTELAILYTKYRPEKLLEHLKLFWARINLPKIIRATEAAALWPELVFLYIVFDEPDNASLSMMERIGDWQHDEFKRICAKVSNMEIAYKAVSFYLARQPLLLPDLLATLAPRLDHGRVIKILENEDNLPLAKTYLIGTQKLNLKVVNEAYNALLIEEEDHVTLRASLQEYDAYDAIELARRLEKHDLLEFRRIAALLYRLNSKWEESLDLSKSDRLWSDALQTAAASQSIEVAEGLASYFVQIGNKDAFAASLFVCYDLIRPDFVEELSWKYGLGDFVMPYTLTAKRLQAEKVSSLEKQLKELQAKQKASEPEEDTNTGLVGLGGRLMIGGPANGSMMMGQPTGMMSQPTGFY</sequence>
<dbReference type="Pfam" id="PF00637">
    <property type="entry name" value="Clathrin"/>
    <property type="match status" value="7"/>
</dbReference>
<keyword evidence="3 6" id="KW-0472">Membrane</keyword>
<feature type="repeat" description="CHCR" evidence="7">
    <location>
        <begin position="1137"/>
        <end position="1278"/>
    </location>
</feature>
<comment type="function">
    <text evidence="6">Clathrin is the major protein of the polyhedral coat of coated pits and vesicles.</text>
</comment>
<feature type="repeat" description="CHCR" evidence="7">
    <location>
        <begin position="842"/>
        <end position="981"/>
    </location>
</feature>
<evidence type="ECO:0000256" key="1">
    <source>
        <dbReference type="ARBA" id="ARBA00009535"/>
    </source>
</evidence>
<dbReference type="FunFam" id="2.130.10.110:FF:000003">
    <property type="entry name" value="Clathrin heavy chain"/>
    <property type="match status" value="1"/>
</dbReference>
<evidence type="ECO:0000256" key="3">
    <source>
        <dbReference type="ARBA" id="ARBA00023136"/>
    </source>
</evidence>
<dbReference type="GO" id="GO:0006895">
    <property type="term" value="P:Golgi to endosome transport"/>
    <property type="evidence" value="ECO:0007669"/>
    <property type="project" value="TreeGrafter"/>
</dbReference>
<dbReference type="Gene3D" id="1.25.40.10">
    <property type="entry name" value="Tetratricopeptide repeat domain"/>
    <property type="match status" value="3"/>
</dbReference>
<feature type="repeat" description="CHCR" evidence="7">
    <location>
        <begin position="1431"/>
        <end position="1574"/>
    </location>
</feature>
<dbReference type="EMBL" id="RSCE01000009">
    <property type="protein sequence ID" value="RSH79938.1"/>
    <property type="molecule type" value="Genomic_DNA"/>
</dbReference>
<evidence type="ECO:0000313" key="9">
    <source>
        <dbReference type="EMBL" id="RSH79938.1"/>
    </source>
</evidence>